<dbReference type="PRINTS" id="PR00395">
    <property type="entry name" value="RIBOSOMALS2"/>
</dbReference>
<evidence type="ECO:0000256" key="5">
    <source>
        <dbReference type="HAMAP-Rule" id="MF_00291"/>
    </source>
</evidence>
<evidence type="ECO:0000256" key="4">
    <source>
        <dbReference type="ARBA" id="ARBA00035256"/>
    </source>
</evidence>
<dbReference type="PANTHER" id="PTHR12534:SF0">
    <property type="entry name" value="SMALL RIBOSOMAL SUBUNIT PROTEIN US2M"/>
    <property type="match status" value="1"/>
</dbReference>
<dbReference type="Gene3D" id="3.40.50.10490">
    <property type="entry name" value="Glucose-6-phosphate isomerase like protein, domain 1"/>
    <property type="match status" value="1"/>
</dbReference>
<dbReference type="RefSeq" id="WP_183343363.1">
    <property type="nucleotide sequence ID" value="NZ_JACHNU010000004.1"/>
</dbReference>
<dbReference type="AlphaFoldDB" id="A0A840IFQ1"/>
<feature type="compositionally biased region" description="Low complexity" evidence="7">
    <location>
        <begin position="321"/>
        <end position="330"/>
    </location>
</feature>
<dbReference type="Proteomes" id="UP000585272">
    <property type="component" value="Unassembled WGS sequence"/>
</dbReference>
<gene>
    <name evidence="5" type="primary">rpsB</name>
    <name evidence="8" type="ORF">BDZ31_003244</name>
</gene>
<dbReference type="InterPro" id="IPR023591">
    <property type="entry name" value="Ribosomal_uS2_flav_dom_sf"/>
</dbReference>
<dbReference type="CDD" id="cd01425">
    <property type="entry name" value="RPS2"/>
    <property type="match status" value="1"/>
</dbReference>
<evidence type="ECO:0000256" key="3">
    <source>
        <dbReference type="ARBA" id="ARBA00023274"/>
    </source>
</evidence>
<dbReference type="GO" id="GO:0003735">
    <property type="term" value="F:structural constituent of ribosome"/>
    <property type="evidence" value="ECO:0007669"/>
    <property type="project" value="InterPro"/>
</dbReference>
<dbReference type="EMBL" id="JACHNU010000004">
    <property type="protein sequence ID" value="MBB4663649.1"/>
    <property type="molecule type" value="Genomic_DNA"/>
</dbReference>
<organism evidence="8 9">
    <name type="scientific">Conexibacter arvalis</name>
    <dbReference type="NCBI Taxonomy" id="912552"/>
    <lineage>
        <taxon>Bacteria</taxon>
        <taxon>Bacillati</taxon>
        <taxon>Actinomycetota</taxon>
        <taxon>Thermoleophilia</taxon>
        <taxon>Solirubrobacterales</taxon>
        <taxon>Conexibacteraceae</taxon>
        <taxon>Conexibacter</taxon>
    </lineage>
</organism>
<dbReference type="PROSITE" id="PS00963">
    <property type="entry name" value="RIBOSOMAL_S2_2"/>
    <property type="match status" value="1"/>
</dbReference>
<evidence type="ECO:0000313" key="8">
    <source>
        <dbReference type="EMBL" id="MBB4663649.1"/>
    </source>
</evidence>
<accession>A0A840IFQ1</accession>
<comment type="caution">
    <text evidence="8">The sequence shown here is derived from an EMBL/GenBank/DDBJ whole genome shotgun (WGS) entry which is preliminary data.</text>
</comment>
<reference evidence="8 9" key="1">
    <citation type="submission" date="2020-08" db="EMBL/GenBank/DDBJ databases">
        <title>Genomic Encyclopedia of Archaeal and Bacterial Type Strains, Phase II (KMG-II): from individual species to whole genera.</title>
        <authorList>
            <person name="Goeker M."/>
        </authorList>
    </citation>
    <scope>NUCLEOTIDE SEQUENCE [LARGE SCALE GENOMIC DNA]</scope>
    <source>
        <strain evidence="8 9">DSM 23288</strain>
    </source>
</reference>
<dbReference type="GO" id="GO:0022627">
    <property type="term" value="C:cytosolic small ribosomal subunit"/>
    <property type="evidence" value="ECO:0007669"/>
    <property type="project" value="TreeGrafter"/>
</dbReference>
<feature type="compositionally biased region" description="Basic and acidic residues" evidence="7">
    <location>
        <begin position="233"/>
        <end position="282"/>
    </location>
</feature>
<dbReference type="Gene3D" id="1.10.287.610">
    <property type="entry name" value="Helix hairpin bin"/>
    <property type="match status" value="1"/>
</dbReference>
<dbReference type="GO" id="GO:0006412">
    <property type="term" value="P:translation"/>
    <property type="evidence" value="ECO:0007669"/>
    <property type="project" value="UniProtKB-UniRule"/>
</dbReference>
<evidence type="ECO:0000256" key="6">
    <source>
        <dbReference type="RuleBase" id="RU003631"/>
    </source>
</evidence>
<feature type="compositionally biased region" description="Low complexity" evidence="7">
    <location>
        <begin position="283"/>
        <end position="313"/>
    </location>
</feature>
<comment type="similarity">
    <text evidence="1 5 6">Belongs to the universal ribosomal protein uS2 family.</text>
</comment>
<sequence>MTNGQVDLKDLLENGVHFGHQTRRWNPKMRRFIHGERAGIYIIDLLKTQELLREAQEFAEGVARRGGTVLFVGTKKQARDGIKEVAEAAGMPYVNHRWLGGLLTNFGTITNRIRRLHDLERYDREGQLDLLPTRERLAARADLERLQANLGGVKHMSRIPDAMFVVDLKTEAIAVREAKRLRIPIIGLVDTNCDPDDVDYVIPGNDDAIKSCLVVTRALGSVVGEGRSVFRAEEEKARKEAEEKARRDAEERAKREAEEKAKREAEEAAKREAEAAAKREAEAAAAAQQAQAAQQAEAAAAQAAREAQAAQPAAPAPEAPAAPAETPAADKPADNRTTTDSGSEGEPTA</sequence>
<dbReference type="NCBIfam" id="TIGR01011">
    <property type="entry name" value="rpsB_bact"/>
    <property type="match status" value="1"/>
</dbReference>
<dbReference type="InterPro" id="IPR018130">
    <property type="entry name" value="Ribosomal_uS2_CS"/>
</dbReference>
<dbReference type="PANTHER" id="PTHR12534">
    <property type="entry name" value="30S RIBOSOMAL PROTEIN S2 PROKARYOTIC AND ORGANELLAR"/>
    <property type="match status" value="1"/>
</dbReference>
<proteinExistence type="inferred from homology"/>
<dbReference type="Pfam" id="PF00318">
    <property type="entry name" value="Ribosomal_S2"/>
    <property type="match status" value="1"/>
</dbReference>
<evidence type="ECO:0000256" key="2">
    <source>
        <dbReference type="ARBA" id="ARBA00022980"/>
    </source>
</evidence>
<dbReference type="SUPFAM" id="SSF52313">
    <property type="entry name" value="Ribosomal protein S2"/>
    <property type="match status" value="1"/>
</dbReference>
<name>A0A840IFQ1_9ACTN</name>
<keyword evidence="3 5" id="KW-0687">Ribonucleoprotein</keyword>
<dbReference type="InterPro" id="IPR005706">
    <property type="entry name" value="Ribosomal_uS2_bac/mit/plastid"/>
</dbReference>
<evidence type="ECO:0000256" key="7">
    <source>
        <dbReference type="SAM" id="MobiDB-lite"/>
    </source>
</evidence>
<dbReference type="InterPro" id="IPR001865">
    <property type="entry name" value="Ribosomal_uS2"/>
</dbReference>
<evidence type="ECO:0000256" key="1">
    <source>
        <dbReference type="ARBA" id="ARBA00006242"/>
    </source>
</evidence>
<protein>
    <recommendedName>
        <fullName evidence="4 5">Small ribosomal subunit protein uS2</fullName>
    </recommendedName>
</protein>
<keyword evidence="9" id="KW-1185">Reference proteome</keyword>
<feature type="region of interest" description="Disordered" evidence="7">
    <location>
        <begin position="233"/>
        <end position="349"/>
    </location>
</feature>
<evidence type="ECO:0000313" key="9">
    <source>
        <dbReference type="Proteomes" id="UP000585272"/>
    </source>
</evidence>
<keyword evidence="2 5" id="KW-0689">Ribosomal protein</keyword>
<dbReference type="HAMAP" id="MF_00291_B">
    <property type="entry name" value="Ribosomal_uS2_B"/>
    <property type="match status" value="1"/>
</dbReference>